<evidence type="ECO:0000313" key="2">
    <source>
        <dbReference type="Proteomes" id="UP001589607"/>
    </source>
</evidence>
<gene>
    <name evidence="1" type="ORF">ACFFVF_20555</name>
</gene>
<organism evidence="1 2">
    <name type="scientific">Flavobacterium jumunjinense</name>
    <dbReference type="NCBI Taxonomy" id="998845"/>
    <lineage>
        <taxon>Bacteria</taxon>
        <taxon>Pseudomonadati</taxon>
        <taxon>Bacteroidota</taxon>
        <taxon>Flavobacteriia</taxon>
        <taxon>Flavobacteriales</taxon>
        <taxon>Flavobacteriaceae</taxon>
        <taxon>Flavobacterium</taxon>
    </lineage>
</organism>
<keyword evidence="2" id="KW-1185">Reference proteome</keyword>
<reference evidence="1 2" key="1">
    <citation type="submission" date="2024-09" db="EMBL/GenBank/DDBJ databases">
        <authorList>
            <person name="Sun Q."/>
            <person name="Mori K."/>
        </authorList>
    </citation>
    <scope>NUCLEOTIDE SEQUENCE [LARGE SCALE GENOMIC DNA]</scope>
    <source>
        <strain evidence="1 2">CECT 7955</strain>
    </source>
</reference>
<evidence type="ECO:0000313" key="1">
    <source>
        <dbReference type="EMBL" id="MFB9098906.1"/>
    </source>
</evidence>
<evidence type="ECO:0008006" key="3">
    <source>
        <dbReference type="Google" id="ProtNLM"/>
    </source>
</evidence>
<sequence>MDIKISNIKERILYFAKNQNISYESFCESIGMTYGSFKGVAKQRPLNSDALEILITKYPEINCEWLLIGKGAMLQKEEKTIENVISLETSLRKELDLKNQVISHYKEKVTFLEDKIKAMGTDLESDEPALLQMIKEIHHITVSNAINDIIKVNEGEEHKEKGKKKQLNP</sequence>
<dbReference type="Proteomes" id="UP001589607">
    <property type="component" value="Unassembled WGS sequence"/>
</dbReference>
<proteinExistence type="predicted"/>
<name>A0ABV5GU38_9FLAO</name>
<comment type="caution">
    <text evidence="1">The sequence shown here is derived from an EMBL/GenBank/DDBJ whole genome shotgun (WGS) entry which is preliminary data.</text>
</comment>
<protein>
    <recommendedName>
        <fullName evidence="3">Bacteriophage CI repressor helix-turn-helix domain-containing protein</fullName>
    </recommendedName>
</protein>
<dbReference type="EMBL" id="JBHMEY010000096">
    <property type="protein sequence ID" value="MFB9098906.1"/>
    <property type="molecule type" value="Genomic_DNA"/>
</dbReference>
<accession>A0ABV5GU38</accession>
<dbReference type="RefSeq" id="WP_236457243.1">
    <property type="nucleotide sequence ID" value="NZ_CBCSGE010000012.1"/>
</dbReference>